<dbReference type="AlphaFoldDB" id="A0A1I5V5I0"/>
<dbReference type="SUPFAM" id="SSF50475">
    <property type="entry name" value="FMN-binding split barrel"/>
    <property type="match status" value="1"/>
</dbReference>
<evidence type="ECO:0000259" key="2">
    <source>
        <dbReference type="Pfam" id="PF01243"/>
    </source>
</evidence>
<dbReference type="Pfam" id="PF01243">
    <property type="entry name" value="PNPOx_N"/>
    <property type="match status" value="1"/>
</dbReference>
<dbReference type="InterPro" id="IPR011576">
    <property type="entry name" value="Pyridox_Oxase_N"/>
</dbReference>
<sequence length="158" mass="17612">MENWMLRYYDRNRDPAAFAVPVARSGSLCALRGHKYAVLVTYRRNGEPVPSPIWFGLDGDRAFVRTGLDSWKVRRIRNNPHVVIAPSTRKGRPIGPGIPAVVRILPPEEHPRAIAARIAAYGLGRWIYDRTIAKVYGEAAYLEITATHPEPAADLAEG</sequence>
<dbReference type="PANTHER" id="PTHR35176">
    <property type="entry name" value="HEME OXYGENASE HI_0854-RELATED"/>
    <property type="match status" value="1"/>
</dbReference>
<organism evidence="3 4">
    <name type="scientific">Amycolatopsis arida</name>
    <dbReference type="NCBI Taxonomy" id="587909"/>
    <lineage>
        <taxon>Bacteria</taxon>
        <taxon>Bacillati</taxon>
        <taxon>Actinomycetota</taxon>
        <taxon>Actinomycetes</taxon>
        <taxon>Pseudonocardiales</taxon>
        <taxon>Pseudonocardiaceae</taxon>
        <taxon>Amycolatopsis</taxon>
    </lineage>
</organism>
<dbReference type="InterPro" id="IPR052019">
    <property type="entry name" value="F420H2_bilvrd_red/Heme_oxyg"/>
</dbReference>
<evidence type="ECO:0000256" key="1">
    <source>
        <dbReference type="ARBA" id="ARBA00023002"/>
    </source>
</evidence>
<dbReference type="NCBIfam" id="TIGR03666">
    <property type="entry name" value="Rv2061_F420"/>
    <property type="match status" value="1"/>
</dbReference>
<dbReference type="Proteomes" id="UP000198727">
    <property type="component" value="Unassembled WGS sequence"/>
</dbReference>
<keyword evidence="4" id="KW-1185">Reference proteome</keyword>
<gene>
    <name evidence="3" type="ORF">SAMN05421810_104241</name>
</gene>
<dbReference type="PANTHER" id="PTHR35176:SF11">
    <property type="entry name" value="PYRIDOXAMINE 5'-PHOSPHATE OXIDASE FAMILY PROTEIN"/>
    <property type="match status" value="1"/>
</dbReference>
<dbReference type="STRING" id="587909.SAMN05421810_104241"/>
<protein>
    <recommendedName>
        <fullName evidence="2">Pyridoxamine 5'-phosphate oxidase N-terminal domain-containing protein</fullName>
    </recommendedName>
</protein>
<dbReference type="GO" id="GO:0070967">
    <property type="term" value="F:coenzyme F420 binding"/>
    <property type="evidence" value="ECO:0007669"/>
    <property type="project" value="TreeGrafter"/>
</dbReference>
<accession>A0A1I5V5I0</accession>
<name>A0A1I5V5I0_9PSEU</name>
<dbReference type="GO" id="GO:0005829">
    <property type="term" value="C:cytosol"/>
    <property type="evidence" value="ECO:0007669"/>
    <property type="project" value="TreeGrafter"/>
</dbReference>
<evidence type="ECO:0000313" key="3">
    <source>
        <dbReference type="EMBL" id="SFQ02769.1"/>
    </source>
</evidence>
<dbReference type="Gene3D" id="2.30.110.10">
    <property type="entry name" value="Electron Transport, Fmn-binding Protein, Chain A"/>
    <property type="match status" value="1"/>
</dbReference>
<keyword evidence="1" id="KW-0560">Oxidoreductase</keyword>
<dbReference type="InterPro" id="IPR012349">
    <property type="entry name" value="Split_barrel_FMN-bd"/>
</dbReference>
<dbReference type="EMBL" id="FOWW01000004">
    <property type="protein sequence ID" value="SFQ02769.1"/>
    <property type="molecule type" value="Genomic_DNA"/>
</dbReference>
<reference evidence="4" key="1">
    <citation type="submission" date="2016-10" db="EMBL/GenBank/DDBJ databases">
        <authorList>
            <person name="Varghese N."/>
            <person name="Submissions S."/>
        </authorList>
    </citation>
    <scope>NUCLEOTIDE SEQUENCE [LARGE SCALE GENOMIC DNA]</scope>
    <source>
        <strain evidence="4">CGMCC 4.5579</strain>
    </source>
</reference>
<dbReference type="GO" id="GO:0016627">
    <property type="term" value="F:oxidoreductase activity, acting on the CH-CH group of donors"/>
    <property type="evidence" value="ECO:0007669"/>
    <property type="project" value="TreeGrafter"/>
</dbReference>
<dbReference type="InterPro" id="IPR019965">
    <property type="entry name" value="PPOX_F420-dep_Rv2061_put"/>
</dbReference>
<feature type="domain" description="Pyridoxamine 5'-phosphate oxidase N-terminal" evidence="2">
    <location>
        <begin position="31"/>
        <end position="85"/>
    </location>
</feature>
<proteinExistence type="predicted"/>
<evidence type="ECO:0000313" key="4">
    <source>
        <dbReference type="Proteomes" id="UP000198727"/>
    </source>
</evidence>